<evidence type="ECO:0000313" key="2">
    <source>
        <dbReference type="EMBL" id="KAF3443169.1"/>
    </source>
</evidence>
<keyword evidence="3" id="KW-1185">Reference proteome</keyword>
<accession>A0A8K0H015</accession>
<dbReference type="EMBL" id="VOIH02000006">
    <property type="protein sequence ID" value="KAF3443169.1"/>
    <property type="molecule type" value="Genomic_DNA"/>
</dbReference>
<gene>
    <name evidence="2" type="ORF">FNV43_RR12850</name>
</gene>
<evidence type="ECO:0000256" key="1">
    <source>
        <dbReference type="SAM" id="MobiDB-lite"/>
    </source>
</evidence>
<comment type="caution">
    <text evidence="2">The sequence shown here is derived from an EMBL/GenBank/DDBJ whole genome shotgun (WGS) entry which is preliminary data.</text>
</comment>
<feature type="compositionally biased region" description="Low complexity" evidence="1">
    <location>
        <begin position="1"/>
        <end position="16"/>
    </location>
</feature>
<feature type="region of interest" description="Disordered" evidence="1">
    <location>
        <begin position="1"/>
        <end position="20"/>
    </location>
</feature>
<evidence type="ECO:0000313" key="3">
    <source>
        <dbReference type="Proteomes" id="UP000796880"/>
    </source>
</evidence>
<reference evidence="2" key="1">
    <citation type="submission" date="2020-03" db="EMBL/GenBank/DDBJ databases">
        <title>A high-quality chromosome-level genome assembly of a woody plant with both climbing and erect habits, Rhamnella rubrinervis.</title>
        <authorList>
            <person name="Lu Z."/>
            <person name="Yang Y."/>
            <person name="Zhu X."/>
            <person name="Sun Y."/>
        </authorList>
    </citation>
    <scope>NUCLEOTIDE SEQUENCE</scope>
    <source>
        <strain evidence="2">BYM</strain>
        <tissue evidence="2">Leaf</tissue>
    </source>
</reference>
<sequence length="133" mass="14222">MPCQAPEISPEAPEISPEVKPDDIGFQTTFNLGHVAPDISPEIKADDIGFQTTSNLCHVRRLKYRLRSCQVPDVAAEISGSIMAPDKAPDVGPDICGSIILKISLSQALVYVTDIKPEDIGFDNSKDIVGSGS</sequence>
<organism evidence="2 3">
    <name type="scientific">Rhamnella rubrinervis</name>
    <dbReference type="NCBI Taxonomy" id="2594499"/>
    <lineage>
        <taxon>Eukaryota</taxon>
        <taxon>Viridiplantae</taxon>
        <taxon>Streptophyta</taxon>
        <taxon>Embryophyta</taxon>
        <taxon>Tracheophyta</taxon>
        <taxon>Spermatophyta</taxon>
        <taxon>Magnoliopsida</taxon>
        <taxon>eudicotyledons</taxon>
        <taxon>Gunneridae</taxon>
        <taxon>Pentapetalae</taxon>
        <taxon>rosids</taxon>
        <taxon>fabids</taxon>
        <taxon>Rosales</taxon>
        <taxon>Rhamnaceae</taxon>
        <taxon>rhamnoid group</taxon>
        <taxon>Rhamneae</taxon>
        <taxon>Rhamnella</taxon>
    </lineage>
</organism>
<protein>
    <submittedName>
        <fullName evidence="2">Uncharacterized protein</fullName>
    </submittedName>
</protein>
<dbReference type="AlphaFoldDB" id="A0A8K0H015"/>
<name>A0A8K0H015_9ROSA</name>
<proteinExistence type="predicted"/>
<dbReference type="Proteomes" id="UP000796880">
    <property type="component" value="Unassembled WGS sequence"/>
</dbReference>